<protein>
    <submittedName>
        <fullName evidence="3">Alpha/beta fold hydrolase</fullName>
    </submittedName>
</protein>
<dbReference type="EMBL" id="BAAAND010000001">
    <property type="protein sequence ID" value="GAA1569298.1"/>
    <property type="molecule type" value="Genomic_DNA"/>
</dbReference>
<dbReference type="Proteomes" id="UP001500190">
    <property type="component" value="Unassembled WGS sequence"/>
</dbReference>
<feature type="domain" description="AB hydrolase-1" evidence="2">
    <location>
        <begin position="28"/>
        <end position="249"/>
    </location>
</feature>
<dbReference type="SUPFAM" id="SSF53474">
    <property type="entry name" value="alpha/beta-Hydrolases"/>
    <property type="match status" value="1"/>
</dbReference>
<keyword evidence="1" id="KW-0472">Membrane</keyword>
<organism evidence="3 4">
    <name type="scientific">Kribbella karoonensis</name>
    <dbReference type="NCBI Taxonomy" id="324851"/>
    <lineage>
        <taxon>Bacteria</taxon>
        <taxon>Bacillati</taxon>
        <taxon>Actinomycetota</taxon>
        <taxon>Actinomycetes</taxon>
        <taxon>Propionibacteriales</taxon>
        <taxon>Kribbellaceae</taxon>
        <taxon>Kribbella</taxon>
    </lineage>
</organism>
<dbReference type="GO" id="GO:0016787">
    <property type="term" value="F:hydrolase activity"/>
    <property type="evidence" value="ECO:0007669"/>
    <property type="project" value="UniProtKB-KW"/>
</dbReference>
<evidence type="ECO:0000259" key="2">
    <source>
        <dbReference type="Pfam" id="PF12697"/>
    </source>
</evidence>
<keyword evidence="3" id="KW-0378">Hydrolase</keyword>
<keyword evidence="1" id="KW-0812">Transmembrane</keyword>
<keyword evidence="1" id="KW-1133">Transmembrane helix</keyword>
<dbReference type="InterPro" id="IPR052897">
    <property type="entry name" value="Sec-Metab_Biosynth_Hydrolase"/>
</dbReference>
<dbReference type="Pfam" id="PF12697">
    <property type="entry name" value="Abhydrolase_6"/>
    <property type="match status" value="1"/>
</dbReference>
<dbReference type="PANTHER" id="PTHR37017:SF11">
    <property type="entry name" value="ESTERASE_LIPASE_THIOESTERASE DOMAIN-CONTAINING PROTEIN"/>
    <property type="match status" value="1"/>
</dbReference>
<proteinExistence type="predicted"/>
<accession>A0ABP4NYQ7</accession>
<evidence type="ECO:0000313" key="4">
    <source>
        <dbReference type="Proteomes" id="UP001500190"/>
    </source>
</evidence>
<dbReference type="Gene3D" id="3.40.50.1820">
    <property type="entry name" value="alpha/beta hydrolase"/>
    <property type="match status" value="1"/>
</dbReference>
<name>A0ABP4NYQ7_9ACTN</name>
<dbReference type="PANTHER" id="PTHR37017">
    <property type="entry name" value="AB HYDROLASE-1 DOMAIN-CONTAINING PROTEIN-RELATED"/>
    <property type="match status" value="1"/>
</dbReference>
<keyword evidence="4" id="KW-1185">Reference proteome</keyword>
<comment type="caution">
    <text evidence="3">The sequence shown here is derived from an EMBL/GenBank/DDBJ whole genome shotgun (WGS) entry which is preliminary data.</text>
</comment>
<dbReference type="InterPro" id="IPR000073">
    <property type="entry name" value="AB_hydrolase_1"/>
</dbReference>
<gene>
    <name evidence="3" type="ORF">GCM10009742_09380</name>
</gene>
<evidence type="ECO:0000313" key="3">
    <source>
        <dbReference type="EMBL" id="GAA1569298.1"/>
    </source>
</evidence>
<sequence>MVCVFVAAYLHVLSLSVGWFTVLGMVSFVLVPGAWLGAWAWDEVAQVLRDAGHAVHPVTLSGVAERRGVDAGQQEHVRDIVRVVEENDLRDVVLVGHSYAGVPTGQAAGRIGDRLRRVVYVDSNIPTDGKSFADGWSAEGQAWLRDQLEQTGGYWPPLTAEDYVGQDLTDAAIALILERGTPHPGRAVTEPAELVRPIGELPTTYLKCLMDGATPSTVVLEQLESPLWELVELDTGHWPMLSQPEALAKLLMAV</sequence>
<feature type="transmembrane region" description="Helical" evidence="1">
    <location>
        <begin position="6"/>
        <end position="31"/>
    </location>
</feature>
<evidence type="ECO:0000256" key="1">
    <source>
        <dbReference type="SAM" id="Phobius"/>
    </source>
</evidence>
<reference evidence="4" key="1">
    <citation type="journal article" date="2019" name="Int. J. Syst. Evol. Microbiol.">
        <title>The Global Catalogue of Microorganisms (GCM) 10K type strain sequencing project: providing services to taxonomists for standard genome sequencing and annotation.</title>
        <authorList>
            <consortium name="The Broad Institute Genomics Platform"/>
            <consortium name="The Broad Institute Genome Sequencing Center for Infectious Disease"/>
            <person name="Wu L."/>
            <person name="Ma J."/>
        </authorList>
    </citation>
    <scope>NUCLEOTIDE SEQUENCE [LARGE SCALE GENOMIC DNA]</scope>
    <source>
        <strain evidence="4">JCM 14304</strain>
    </source>
</reference>
<dbReference type="InterPro" id="IPR029058">
    <property type="entry name" value="AB_hydrolase_fold"/>
</dbReference>